<dbReference type="WBParaSite" id="ASIM_0001143601-mRNA-1">
    <property type="protein sequence ID" value="ASIM_0001143601-mRNA-1"/>
    <property type="gene ID" value="ASIM_0001143601"/>
</dbReference>
<evidence type="ECO:0000313" key="5">
    <source>
        <dbReference type="Proteomes" id="UP000267096"/>
    </source>
</evidence>
<evidence type="ECO:0000259" key="3">
    <source>
        <dbReference type="SMART" id="SM00477"/>
    </source>
</evidence>
<dbReference type="Gene3D" id="3.40.720.10">
    <property type="entry name" value="Alkaline Phosphatase, subunit A"/>
    <property type="match status" value="2"/>
</dbReference>
<dbReference type="Pfam" id="PF01663">
    <property type="entry name" value="Phosphodiest"/>
    <property type="match status" value="1"/>
</dbReference>
<dbReference type="PANTHER" id="PTHR10151">
    <property type="entry name" value="ECTONUCLEOTIDE PYROPHOSPHATASE/PHOSPHODIESTERASE"/>
    <property type="match status" value="1"/>
</dbReference>
<dbReference type="Proteomes" id="UP000267096">
    <property type="component" value="Unassembled WGS sequence"/>
</dbReference>
<dbReference type="SMART" id="SM00477">
    <property type="entry name" value="NUC"/>
    <property type="match status" value="1"/>
</dbReference>
<dbReference type="AlphaFoldDB" id="A0A0M3JTQ9"/>
<evidence type="ECO:0000313" key="4">
    <source>
        <dbReference type="EMBL" id="VDK44111.1"/>
    </source>
</evidence>
<dbReference type="InterPro" id="IPR044925">
    <property type="entry name" value="His-Me_finger_sf"/>
</dbReference>
<organism evidence="6">
    <name type="scientific">Anisakis simplex</name>
    <name type="common">Herring worm</name>
    <dbReference type="NCBI Taxonomy" id="6269"/>
    <lineage>
        <taxon>Eukaryota</taxon>
        <taxon>Metazoa</taxon>
        <taxon>Ecdysozoa</taxon>
        <taxon>Nematoda</taxon>
        <taxon>Chromadorea</taxon>
        <taxon>Rhabditida</taxon>
        <taxon>Spirurina</taxon>
        <taxon>Ascaridomorpha</taxon>
        <taxon>Ascaridoidea</taxon>
        <taxon>Anisakidae</taxon>
        <taxon>Anisakis</taxon>
        <taxon>Anisakis simplex complex</taxon>
    </lineage>
</organism>
<dbReference type="InterPro" id="IPR044929">
    <property type="entry name" value="DNA/RNA_non-sp_Endonuclease_sf"/>
</dbReference>
<name>A0A0M3JTQ9_ANISI</name>
<dbReference type="SUPFAM" id="SSF53649">
    <property type="entry name" value="Alkaline phosphatase-like"/>
    <property type="match status" value="1"/>
</dbReference>
<dbReference type="GO" id="GO:0055120">
    <property type="term" value="C:striated muscle dense body"/>
    <property type="evidence" value="ECO:0007669"/>
    <property type="project" value="TreeGrafter"/>
</dbReference>
<dbReference type="GO" id="GO:0046872">
    <property type="term" value="F:metal ion binding"/>
    <property type="evidence" value="ECO:0007669"/>
    <property type="project" value="InterPro"/>
</dbReference>
<dbReference type="GO" id="GO:0031674">
    <property type="term" value="C:I band"/>
    <property type="evidence" value="ECO:0007669"/>
    <property type="project" value="TreeGrafter"/>
</dbReference>
<evidence type="ECO:0000256" key="1">
    <source>
        <dbReference type="ARBA" id="ARBA00022801"/>
    </source>
</evidence>
<dbReference type="SUPFAM" id="SSF54060">
    <property type="entry name" value="His-Me finger endonucleases"/>
    <property type="match status" value="1"/>
</dbReference>
<reference evidence="4 5" key="2">
    <citation type="submission" date="2018-11" db="EMBL/GenBank/DDBJ databases">
        <authorList>
            <consortium name="Pathogen Informatics"/>
        </authorList>
    </citation>
    <scope>NUCLEOTIDE SEQUENCE [LARGE SCALE GENOMIC DNA]</scope>
</reference>
<dbReference type="OrthoDB" id="415411at2759"/>
<dbReference type="EMBL" id="UYRR01031032">
    <property type="protein sequence ID" value="VDK44111.1"/>
    <property type="molecule type" value="Genomic_DNA"/>
</dbReference>
<reference evidence="6" key="1">
    <citation type="submission" date="2017-02" db="UniProtKB">
        <authorList>
            <consortium name="WormBaseParasite"/>
        </authorList>
    </citation>
    <scope>IDENTIFICATION</scope>
</reference>
<dbReference type="PANTHER" id="PTHR10151:SF114">
    <property type="entry name" value="ECTONUCLEOTIDE PYROPHOSPHATASE_PHOSPHODIESTERASE C27A7.3"/>
    <property type="match status" value="1"/>
</dbReference>
<dbReference type="InterPro" id="IPR020821">
    <property type="entry name" value="ENPP1-3/EXOG-like_nuc-like"/>
</dbReference>
<dbReference type="InterPro" id="IPR017850">
    <property type="entry name" value="Alkaline_phosphatase_core_sf"/>
</dbReference>
<sequence>MYASYPSKTFPNHHTIATGLYPEAHGIIDNNMYDANISREPNSRKYHNGEPLRSELLLQISKALRVIDSTLNYLLEQLRSLNLIDCVNLLVISDHAYSLDELKETLRCADDYLLYDKMSIPRRYHFTVGKRIGDLIIEGRPGTILFLYDFSTSKKEDSNVTADHGYNFLESSMRTIFFAQGPDIAVDVRLPPFQNIELFSLMNDLLRLKAPPNNGTEGSLDAVFRHAPKRQSSTNLRALTKCISEYSSLHQLTPCGHSCNLSTTVASLSGCINNSSSSLSFSNMIIRGDSSQYCIIPLCSAFIITSESSYATKMLVERLSSDDDYNEMTKSVQSVDQSKCFITVGDPRKCTCSSGIDEELNELRNESTERHSFAVKQYEGYAHLDLQIARFTNHFYGKTFKNLQKLTAAYLRKYKKLVVMTGTVYDLDNDGVHDREYSNESEFINTPTHLFRILIRCNDTALWSVPNGQTLCKSPAAIRLISFILPHTNKDLNCLEPLEELALYTARIRDIELLMGMEFFGNRTIFDYSSAVHLRTYHPQELWDLAPEDREMR</sequence>
<accession>A0A0M3JTQ9</accession>
<keyword evidence="1" id="KW-0378">Hydrolase</keyword>
<dbReference type="InterPro" id="IPR002591">
    <property type="entry name" value="Phosphodiest/P_Trfase"/>
</dbReference>
<dbReference type="GO" id="GO:0016529">
    <property type="term" value="C:sarcoplasmic reticulum"/>
    <property type="evidence" value="ECO:0007669"/>
    <property type="project" value="TreeGrafter"/>
</dbReference>
<dbReference type="GO" id="GO:0003676">
    <property type="term" value="F:nucleic acid binding"/>
    <property type="evidence" value="ECO:0007669"/>
    <property type="project" value="InterPro"/>
</dbReference>
<gene>
    <name evidence="4" type="ORF">ASIM_LOCUS10994</name>
</gene>
<keyword evidence="5" id="KW-1185">Reference proteome</keyword>
<keyword evidence="2" id="KW-0325">Glycoprotein</keyword>
<evidence type="ECO:0000313" key="6">
    <source>
        <dbReference type="WBParaSite" id="ASIM_0001143601-mRNA-1"/>
    </source>
</evidence>
<evidence type="ECO:0000256" key="2">
    <source>
        <dbReference type="ARBA" id="ARBA00023180"/>
    </source>
</evidence>
<dbReference type="Gene3D" id="3.40.570.10">
    <property type="entry name" value="Extracellular Endonuclease, subunit A"/>
    <property type="match status" value="1"/>
</dbReference>
<feature type="domain" description="ENPP1-3/EXOG-like endonuclease/phosphodiesterase" evidence="3">
    <location>
        <begin position="338"/>
        <end position="526"/>
    </location>
</feature>
<protein>
    <submittedName>
        <fullName evidence="6">NUC domain-containing protein</fullName>
    </submittedName>
</protein>
<dbReference type="GO" id="GO:0016787">
    <property type="term" value="F:hydrolase activity"/>
    <property type="evidence" value="ECO:0007669"/>
    <property type="project" value="UniProtKB-KW"/>
</dbReference>
<proteinExistence type="predicted"/>